<evidence type="ECO:0000313" key="3">
    <source>
        <dbReference type="EMBL" id="KRZ33986.1"/>
    </source>
</evidence>
<dbReference type="InterPro" id="IPR000210">
    <property type="entry name" value="BTB/POZ_dom"/>
</dbReference>
<evidence type="ECO:0000313" key="6">
    <source>
        <dbReference type="Proteomes" id="UP000054826"/>
    </source>
</evidence>
<evidence type="ECO:0000259" key="2">
    <source>
        <dbReference type="PROSITE" id="PS50097"/>
    </source>
</evidence>
<evidence type="ECO:0000256" key="1">
    <source>
        <dbReference type="SAM" id="MobiDB-lite"/>
    </source>
</evidence>
<dbReference type="Gene3D" id="3.30.710.10">
    <property type="entry name" value="Potassium Channel Kv1.1, Chain A"/>
    <property type="match status" value="1"/>
</dbReference>
<dbReference type="PROSITE" id="PS50097">
    <property type="entry name" value="BTB"/>
    <property type="match status" value="1"/>
</dbReference>
<feature type="domain" description="BTB" evidence="2">
    <location>
        <begin position="832"/>
        <end position="891"/>
    </location>
</feature>
<dbReference type="Proteomes" id="UP000054826">
    <property type="component" value="Unassembled WGS sequence"/>
</dbReference>
<dbReference type="InterPro" id="IPR016024">
    <property type="entry name" value="ARM-type_fold"/>
</dbReference>
<name>A0A0V1K5Z8_TRIPS</name>
<feature type="compositionally biased region" description="Polar residues" evidence="1">
    <location>
        <begin position="519"/>
        <end position="531"/>
    </location>
</feature>
<protein>
    <recommendedName>
        <fullName evidence="2">BTB domain-containing protein</fullName>
    </recommendedName>
</protein>
<comment type="caution">
    <text evidence="4">The sequence shown here is derived from an EMBL/GenBank/DDBJ whole genome shotgun (WGS) entry which is preliminary data.</text>
</comment>
<dbReference type="Proteomes" id="UP000054805">
    <property type="component" value="Unassembled WGS sequence"/>
</dbReference>
<sequence length="1007" mass="114435">MNCILLHYYFLLLINFKMIKDFFDFSAMESPNVVELVTVWFRQVKDKLKNFNEMDSAELGRCLRSLRARLKSHHELSLFSFGDSVELFVYIWRCYVTRIEDSVFFGKQSSSEEYPDYKVVKELVTIFSNTVALNRYAAGQILNYDESVFTNSRRLLSLSSIPAGVVAKVIRLLAVLCGQYPAGVTNLCWSYKEIFSSTLGWLLVMDFPAHYYKFGVHLLRFAVELNNNQLLLYLEHAGLARVFATLYSLVDLQLRVKISKTFILLIRANGPKDWIREIVGDVGFLPAFMEELTSGQCESKQLLETNRTLLHHLMIYDLEVRVELSKCGAIEYFLKICQQSDSKTSISENARFLSLFTTSAMGRLKLRQSNALDYLACTFEQTTDCGLLEFLVHAFSRLVYDEQGSAVLFRRSNFRQKLLKCVQLCISKEISNRLELNAGRPADSQGEVSSGKWSSLLLVSSNNNDTNNNNTSYCTMVNQLLKNVDEEEFVLQPSPALSPLSDTISYPTTPDDQCYYSDTPGTGDSSEGSSDQLDETIIAVEQLSTHRLKEEELYLGKCTHNVQLLHDVKQLYASEPGVGRNLSLSAAKVEFNTDRMLKSSLELLSCAYYVGPYAFSLCSVAAWQALLSVAVLSDSVPKSLSCLMRSILSDRTLLDALVENEIYALVFRYFCFHRDEQCPRCSTLCELGKTLLYVFGEDSETNFVSKSLIDFYSYGSDKMKLSAMLVVPYIRRRNKLLRKTWQRPDSLDLVCEAWLVNVDRPERLKIIFTSMSLLVKQLLLDTADHEADQKINSTFELEHRKQSQQQFSGGAGVATACTFPSITEGLTKVQFLHLQSGRTVSANKEILSNRCQYFFAMFGNDNFSESKMSIVELDCLDYSVEAFEQFIHFLHGCSSCSKMNVDSVTRYLELLHLAISRCCVDFADFLHRQLGKFLDPASVCDILTFALLHCDTNIVDPCLELLFKTHLNQDADRIVTVVRHMRASRLTTELGQAVRRYLQMLLLNACS</sequence>
<dbReference type="GO" id="GO:0005829">
    <property type="term" value="C:cytosol"/>
    <property type="evidence" value="ECO:0007669"/>
    <property type="project" value="TreeGrafter"/>
</dbReference>
<gene>
    <name evidence="3" type="ORF">T4B_10338</name>
    <name evidence="4" type="ORF">T4C_8304</name>
</gene>
<dbReference type="Pfam" id="PF00651">
    <property type="entry name" value="BTB"/>
    <property type="match status" value="1"/>
</dbReference>
<evidence type="ECO:0000313" key="5">
    <source>
        <dbReference type="Proteomes" id="UP000054805"/>
    </source>
</evidence>
<reference evidence="5 6" key="1">
    <citation type="submission" date="2015-01" db="EMBL/GenBank/DDBJ databases">
        <title>Evolution of Trichinella species and genotypes.</title>
        <authorList>
            <person name="Korhonen P.K."/>
            <person name="Edoardo P."/>
            <person name="Giuseppe L.R."/>
            <person name="Gasser R.B."/>
        </authorList>
    </citation>
    <scope>NUCLEOTIDE SEQUENCE [LARGE SCALE GENOMIC DNA]</scope>
    <source>
        <strain evidence="4">ISS176</strain>
        <strain evidence="3">ISS588</strain>
    </source>
</reference>
<dbReference type="SUPFAM" id="SSF54695">
    <property type="entry name" value="POZ domain"/>
    <property type="match status" value="1"/>
</dbReference>
<accession>A0A0V1K5Z8</accession>
<dbReference type="CDD" id="cd18186">
    <property type="entry name" value="BTB_POZ_ZBTB_KLHL-like"/>
    <property type="match status" value="1"/>
</dbReference>
<dbReference type="SUPFAM" id="SSF48371">
    <property type="entry name" value="ARM repeat"/>
    <property type="match status" value="1"/>
</dbReference>
<dbReference type="InterPro" id="IPR011333">
    <property type="entry name" value="SKP1/BTB/POZ_sf"/>
</dbReference>
<organism evidence="4 6">
    <name type="scientific">Trichinella pseudospiralis</name>
    <name type="common">Parasitic roundworm</name>
    <dbReference type="NCBI Taxonomy" id="6337"/>
    <lineage>
        <taxon>Eukaryota</taxon>
        <taxon>Metazoa</taxon>
        <taxon>Ecdysozoa</taxon>
        <taxon>Nematoda</taxon>
        <taxon>Enoplea</taxon>
        <taxon>Dorylaimia</taxon>
        <taxon>Trichinellida</taxon>
        <taxon>Trichinellidae</taxon>
        <taxon>Trichinella</taxon>
    </lineage>
</organism>
<keyword evidence="5" id="KW-1185">Reference proteome</keyword>
<evidence type="ECO:0000313" key="4">
    <source>
        <dbReference type="EMBL" id="KRZ42644.1"/>
    </source>
</evidence>
<dbReference type="PANTHER" id="PTHR23312:SF8">
    <property type="entry name" value="ARMADILLO REPEAT-CONTAINING PROTEIN 5"/>
    <property type="match status" value="1"/>
</dbReference>
<dbReference type="GO" id="GO:0009653">
    <property type="term" value="P:anatomical structure morphogenesis"/>
    <property type="evidence" value="ECO:0007669"/>
    <property type="project" value="TreeGrafter"/>
</dbReference>
<dbReference type="EMBL" id="JYDS01000006">
    <property type="protein sequence ID" value="KRZ33986.1"/>
    <property type="molecule type" value="Genomic_DNA"/>
</dbReference>
<dbReference type="EMBL" id="JYDV01000013">
    <property type="protein sequence ID" value="KRZ42644.1"/>
    <property type="molecule type" value="Genomic_DNA"/>
</dbReference>
<proteinExistence type="predicted"/>
<dbReference type="PANTHER" id="PTHR23312">
    <property type="entry name" value="ARMC5 ARMADILLO REPEAT-CONTAINING -RELATED"/>
    <property type="match status" value="1"/>
</dbReference>
<dbReference type="AlphaFoldDB" id="A0A0V1K5Z8"/>
<feature type="region of interest" description="Disordered" evidence="1">
    <location>
        <begin position="508"/>
        <end position="531"/>
    </location>
</feature>